<dbReference type="EC" id="2.4.1.214" evidence="5"/>
<dbReference type="OrthoDB" id="9781367at2"/>
<dbReference type="SUPFAM" id="SSF53448">
    <property type="entry name" value="Nucleotide-diphospho-sugar transferases"/>
    <property type="match status" value="1"/>
</dbReference>
<dbReference type="Pfam" id="PF00535">
    <property type="entry name" value="Glycos_transf_2"/>
    <property type="match status" value="1"/>
</dbReference>
<evidence type="ECO:0000256" key="2">
    <source>
        <dbReference type="ARBA" id="ARBA00022676"/>
    </source>
</evidence>
<dbReference type="eggNOG" id="COG1216">
    <property type="taxonomic scope" value="Bacteria"/>
</dbReference>
<organism evidence="5 6">
    <name type="scientific">Salinisphaera shabanensis E1L3A</name>
    <dbReference type="NCBI Taxonomy" id="1033802"/>
    <lineage>
        <taxon>Bacteria</taxon>
        <taxon>Pseudomonadati</taxon>
        <taxon>Pseudomonadota</taxon>
        <taxon>Gammaproteobacteria</taxon>
        <taxon>Salinisphaerales</taxon>
        <taxon>Salinisphaeraceae</taxon>
        <taxon>Salinisphaera</taxon>
    </lineage>
</organism>
<reference evidence="5 6" key="1">
    <citation type="journal article" date="2011" name="J. Bacteriol.">
        <title>Genome sequence of Salinisphaera shabanensis, a gammaproteobacterium from the harsh, variable environment of the brine-seawater interface of the Shaban Deep in the Red Sea.</title>
        <authorList>
            <person name="Antunes A."/>
            <person name="Alam I."/>
            <person name="Bajic V.B."/>
            <person name="Stingl U."/>
        </authorList>
    </citation>
    <scope>NUCLEOTIDE SEQUENCE [LARGE SCALE GENOMIC DNA]</scope>
    <source>
        <strain evidence="5 6">E1L3A</strain>
    </source>
</reference>
<dbReference type="PANTHER" id="PTHR43179:SF12">
    <property type="entry name" value="GALACTOFURANOSYLTRANSFERASE GLFT2"/>
    <property type="match status" value="1"/>
</dbReference>
<dbReference type="GO" id="GO:0018392">
    <property type="term" value="F:glycoprotein 3-alpha-L-fucosyltransferase activity"/>
    <property type="evidence" value="ECO:0007669"/>
    <property type="project" value="UniProtKB-EC"/>
</dbReference>
<evidence type="ECO:0000313" key="6">
    <source>
        <dbReference type="Proteomes" id="UP000006242"/>
    </source>
</evidence>
<name>U2EJ22_9GAMM</name>
<dbReference type="PANTHER" id="PTHR43179">
    <property type="entry name" value="RHAMNOSYLTRANSFERASE WBBL"/>
    <property type="match status" value="1"/>
</dbReference>
<dbReference type="Gene3D" id="3.90.550.10">
    <property type="entry name" value="Spore Coat Polysaccharide Biosynthesis Protein SpsA, Chain A"/>
    <property type="match status" value="1"/>
</dbReference>
<dbReference type="RefSeq" id="WP_006913555.1">
    <property type="nucleotide sequence ID" value="NZ_AFNV02000020.1"/>
</dbReference>
<dbReference type="AlphaFoldDB" id="U2EJ22"/>
<reference evidence="5 6" key="2">
    <citation type="journal article" date="2013" name="PLoS ONE">
        <title>INDIGO - INtegrated Data Warehouse of MIcrobial GenOmes with Examples from the Red Sea Extremophiles.</title>
        <authorList>
            <person name="Alam I."/>
            <person name="Antunes A."/>
            <person name="Kamau A.A."/>
            <person name="Ba Alawi W."/>
            <person name="Kalkatawi M."/>
            <person name="Stingl U."/>
            <person name="Bajic V.B."/>
        </authorList>
    </citation>
    <scope>NUCLEOTIDE SEQUENCE [LARGE SCALE GENOMIC DNA]</scope>
    <source>
        <strain evidence="5 6">E1L3A</strain>
    </source>
</reference>
<dbReference type="Proteomes" id="UP000006242">
    <property type="component" value="Unassembled WGS sequence"/>
</dbReference>
<evidence type="ECO:0000256" key="3">
    <source>
        <dbReference type="ARBA" id="ARBA00022679"/>
    </source>
</evidence>
<accession>U2EJ22</accession>
<evidence type="ECO:0000259" key="4">
    <source>
        <dbReference type="Pfam" id="PF00535"/>
    </source>
</evidence>
<evidence type="ECO:0000313" key="5">
    <source>
        <dbReference type="EMBL" id="ERJ18332.1"/>
    </source>
</evidence>
<protein>
    <submittedName>
        <fullName evidence="5">Glycoprotein 3-alpha-L-fucosyltransferase</fullName>
        <ecNumber evidence="5">2.4.1.214</ecNumber>
    </submittedName>
</protein>
<dbReference type="STRING" id="1033802.SSPSH_002792"/>
<dbReference type="InterPro" id="IPR001173">
    <property type="entry name" value="Glyco_trans_2-like"/>
</dbReference>
<feature type="domain" description="Glycosyltransferase 2-like" evidence="4">
    <location>
        <begin position="14"/>
        <end position="183"/>
    </location>
</feature>
<dbReference type="InterPro" id="IPR029044">
    <property type="entry name" value="Nucleotide-diphossugar_trans"/>
</dbReference>
<gene>
    <name evidence="5" type="ORF">SSPSH_002792</name>
</gene>
<keyword evidence="6" id="KW-1185">Reference proteome</keyword>
<keyword evidence="2 5" id="KW-0328">Glycosyltransferase</keyword>
<dbReference type="EMBL" id="AFNV02000020">
    <property type="protein sequence ID" value="ERJ18332.1"/>
    <property type="molecule type" value="Genomic_DNA"/>
</dbReference>
<sequence>MSNDSNPVSGFDVTVVVASHNRAQSLATTLECLCRQHVTGARWRVLAVDNASTDETPTVLERFAADTRFELKALSEPRPGKPRALNRAVDQIEAGLVVFIDDDVNLGVHWLQSYIDAAARWPDHAIFGGPIIPVFPPDAPAWVQDQRYVRQSPMFAYYEAREDEGLTTRVPLGPNMMIRRSAIGAHRFDERLGPGGTHRLMGDETEFEYRLARLGYHPYVYVPAARAEHRVRPEQLTVKAVWARAYLWGRSMALTHGRSSRGVYLYGVPLRYWSGAARAWLRYAPFAFGPRHFRLKYGWQWQVRAGRLRGYLDSRDSKEESRQ</sequence>
<dbReference type="CDD" id="cd00761">
    <property type="entry name" value="Glyco_tranf_GTA_type"/>
    <property type="match status" value="1"/>
</dbReference>
<keyword evidence="3 5" id="KW-0808">Transferase</keyword>
<comment type="caution">
    <text evidence="5">The sequence shown here is derived from an EMBL/GenBank/DDBJ whole genome shotgun (WGS) entry which is preliminary data.</text>
</comment>
<proteinExistence type="inferred from homology"/>
<evidence type="ECO:0000256" key="1">
    <source>
        <dbReference type="ARBA" id="ARBA00006739"/>
    </source>
</evidence>
<comment type="similarity">
    <text evidence="1">Belongs to the glycosyltransferase 2 family.</text>
</comment>